<keyword evidence="1" id="KW-0175">Coiled coil</keyword>
<keyword evidence="3" id="KW-1185">Reference proteome</keyword>
<dbReference type="EMBL" id="JNFA01000023">
    <property type="protein sequence ID" value="KGL40531.1"/>
    <property type="molecule type" value="Genomic_DNA"/>
</dbReference>
<name>A0A099W6Z8_9LIST</name>
<evidence type="ECO:0000256" key="1">
    <source>
        <dbReference type="SAM" id="Coils"/>
    </source>
</evidence>
<evidence type="ECO:0000313" key="3">
    <source>
        <dbReference type="Proteomes" id="UP000029844"/>
    </source>
</evidence>
<accession>A0A099W6Z8</accession>
<evidence type="ECO:0000313" key="2">
    <source>
        <dbReference type="EMBL" id="KGL40531.1"/>
    </source>
</evidence>
<organism evidence="2 3">
    <name type="scientific">Listeria booriae</name>
    <dbReference type="NCBI Taxonomy" id="1552123"/>
    <lineage>
        <taxon>Bacteria</taxon>
        <taxon>Bacillati</taxon>
        <taxon>Bacillota</taxon>
        <taxon>Bacilli</taxon>
        <taxon>Bacillales</taxon>
        <taxon>Listeriaceae</taxon>
        <taxon>Listeria</taxon>
    </lineage>
</organism>
<sequence>MVEDKLEIYQMNLKSLEEEKLSIDKKKQDLNLLEYELFDLKKKQRNILEALHESWRGEKGRHIMYQMDDEGNRFSQNGTHFIAKENERLDQEMKKINREICRIEAEKKVGMANDEI</sequence>
<dbReference type="Proteomes" id="UP000029844">
    <property type="component" value="Unassembled WGS sequence"/>
</dbReference>
<protein>
    <recommendedName>
        <fullName evidence="4">DUF5082 domain-containing protein</fullName>
    </recommendedName>
</protein>
<comment type="caution">
    <text evidence="2">The sequence shown here is derived from an EMBL/GenBank/DDBJ whole genome shotgun (WGS) entry which is preliminary data.</text>
</comment>
<gene>
    <name evidence="2" type="ORF">EP57_08215</name>
</gene>
<evidence type="ECO:0008006" key="4">
    <source>
        <dbReference type="Google" id="ProtNLM"/>
    </source>
</evidence>
<dbReference type="AlphaFoldDB" id="A0A099W6Z8"/>
<proteinExistence type="predicted"/>
<dbReference type="STRING" id="1552123.EP57_08215"/>
<feature type="coiled-coil region" evidence="1">
    <location>
        <begin position="6"/>
        <end position="43"/>
    </location>
</feature>
<reference evidence="2 3" key="1">
    <citation type="submission" date="2014-05" db="EMBL/GenBank/DDBJ databases">
        <title>Novel Listeriaceae from food processing environments.</title>
        <authorList>
            <person name="den Bakker H.C."/>
        </authorList>
    </citation>
    <scope>NUCLEOTIDE SEQUENCE [LARGE SCALE GENOMIC DNA]</scope>
    <source>
        <strain evidence="2 3">FSL A5-0281</strain>
    </source>
</reference>